<gene>
    <name evidence="4" type="ORF">CR103_06970</name>
</gene>
<dbReference type="PANTHER" id="PTHR30203">
    <property type="entry name" value="OUTER MEMBRANE CATION EFFLUX PROTEIN"/>
    <property type="match status" value="1"/>
</dbReference>
<dbReference type="Proteomes" id="UP000228593">
    <property type="component" value="Unassembled WGS sequence"/>
</dbReference>
<keyword evidence="2" id="KW-1134">Transmembrane beta strand</keyword>
<comment type="subcellular location">
    <subcellularLocation>
        <location evidence="2">Cell membrane</location>
        <topology evidence="2">Lipid-anchor</topology>
    </subcellularLocation>
</comment>
<evidence type="ECO:0000256" key="3">
    <source>
        <dbReference type="SAM" id="MobiDB-lite"/>
    </source>
</evidence>
<dbReference type="Gene3D" id="1.20.1600.10">
    <property type="entry name" value="Outer membrane efflux proteins (OEP)"/>
    <property type="match status" value="1"/>
</dbReference>
<evidence type="ECO:0000256" key="1">
    <source>
        <dbReference type="ARBA" id="ARBA00007613"/>
    </source>
</evidence>
<keyword evidence="2" id="KW-0449">Lipoprotein</keyword>
<dbReference type="GO" id="GO:0005886">
    <property type="term" value="C:plasma membrane"/>
    <property type="evidence" value="ECO:0007669"/>
    <property type="project" value="UniProtKB-SubCell"/>
</dbReference>
<evidence type="ECO:0000256" key="2">
    <source>
        <dbReference type="RuleBase" id="RU362097"/>
    </source>
</evidence>
<dbReference type="EMBL" id="PDOB01000008">
    <property type="protein sequence ID" value="PIL40504.1"/>
    <property type="molecule type" value="Genomic_DNA"/>
</dbReference>
<feature type="region of interest" description="Disordered" evidence="3">
    <location>
        <begin position="38"/>
        <end position="58"/>
    </location>
</feature>
<evidence type="ECO:0000313" key="5">
    <source>
        <dbReference type="Proteomes" id="UP000228593"/>
    </source>
</evidence>
<keyword evidence="2" id="KW-0472">Membrane</keyword>
<dbReference type="NCBIfam" id="TIGR01845">
    <property type="entry name" value="outer_NodT"/>
    <property type="match status" value="1"/>
</dbReference>
<reference evidence="4 5" key="1">
    <citation type="submission" date="2017-10" db="EMBL/GenBank/DDBJ databases">
        <title>Massilia psychrophilum sp. nov., a novel purple-pigmented bacterium isolated from Tianshan glacier, Xinjiang Municipality, China.</title>
        <authorList>
            <person name="Wang H."/>
        </authorList>
    </citation>
    <scope>NUCLEOTIDE SEQUENCE [LARGE SCALE GENOMIC DNA]</scope>
    <source>
        <strain evidence="4 5">JCM 30813</strain>
    </source>
</reference>
<dbReference type="Pfam" id="PF02321">
    <property type="entry name" value="OEP"/>
    <property type="match status" value="2"/>
</dbReference>
<dbReference type="InterPro" id="IPR010131">
    <property type="entry name" value="MdtP/NodT-like"/>
</dbReference>
<dbReference type="SUPFAM" id="SSF56954">
    <property type="entry name" value="Outer membrane efflux proteins (OEP)"/>
    <property type="match status" value="1"/>
</dbReference>
<accession>A0A2G8T3B0</accession>
<keyword evidence="2" id="KW-0564">Palmitate</keyword>
<name>A0A2G8T3B0_9BURK</name>
<comment type="caution">
    <text evidence="4">The sequence shown here is derived from an EMBL/GenBank/DDBJ whole genome shotgun (WGS) entry which is preliminary data.</text>
</comment>
<dbReference type="Gene3D" id="2.20.200.10">
    <property type="entry name" value="Outer membrane efflux proteins (OEP)"/>
    <property type="match status" value="1"/>
</dbReference>
<dbReference type="GO" id="GO:0015562">
    <property type="term" value="F:efflux transmembrane transporter activity"/>
    <property type="evidence" value="ECO:0007669"/>
    <property type="project" value="InterPro"/>
</dbReference>
<evidence type="ECO:0000313" key="4">
    <source>
        <dbReference type="EMBL" id="PIL40504.1"/>
    </source>
</evidence>
<dbReference type="AlphaFoldDB" id="A0A2G8T3B0"/>
<sequence length="402" mass="42526">MIDAAQAASPNVSAARSRIEQSRAQRAAAGAALLPSVDAGASTSRSNQQSALPTGTTTQAAFQARWEIDLFGGRRAERRAADERLAGAQAGWHEARVSVAAEAANQYYALRACGQLLAVAEQDAASRFDTARLTQLTTEAGFQSPATAALARASAAEGQSRATGQRALCDIDIKALVVLTAMAEPQLRQDLAAAGSAQAAQPAPIVISTLPAQTLAQRPDVFNAEREVAAASFEVGSAQAERYPRLSLQGSVGAANFRTGGENTKLDTWTIGPLALTVPVFDAGQRKADVEAARARYDNAVITYRAVARQAVREVEESLVNLNSTALRGGDAQVALEGYRYSFRATEDLYKNGLASLLQLEDARRTRLGAENAVVTLQRERNAAWIALYRAAGGGWNSAVRN</sequence>
<feature type="compositionally biased region" description="Low complexity" evidence="3">
    <location>
        <begin position="1"/>
        <end position="15"/>
    </location>
</feature>
<keyword evidence="5" id="KW-1185">Reference proteome</keyword>
<feature type="region of interest" description="Disordered" evidence="3">
    <location>
        <begin position="1"/>
        <end position="20"/>
    </location>
</feature>
<feature type="compositionally biased region" description="Polar residues" evidence="3">
    <location>
        <begin position="41"/>
        <end position="58"/>
    </location>
</feature>
<dbReference type="InterPro" id="IPR003423">
    <property type="entry name" value="OMP_efflux"/>
</dbReference>
<comment type="similarity">
    <text evidence="1 2">Belongs to the outer membrane factor (OMF) (TC 1.B.17) family.</text>
</comment>
<keyword evidence="2" id="KW-0812">Transmembrane</keyword>
<protein>
    <submittedName>
        <fullName evidence="4">RND transporter</fullName>
    </submittedName>
</protein>
<proteinExistence type="inferred from homology"/>
<dbReference type="PANTHER" id="PTHR30203:SF29">
    <property type="entry name" value="PROTEIN CYAE"/>
    <property type="match status" value="1"/>
</dbReference>
<organism evidence="4 5">
    <name type="scientific">Massilia psychrophila</name>
    <dbReference type="NCBI Taxonomy" id="1603353"/>
    <lineage>
        <taxon>Bacteria</taxon>
        <taxon>Pseudomonadati</taxon>
        <taxon>Pseudomonadota</taxon>
        <taxon>Betaproteobacteria</taxon>
        <taxon>Burkholderiales</taxon>
        <taxon>Oxalobacteraceae</taxon>
        <taxon>Telluria group</taxon>
        <taxon>Massilia</taxon>
    </lineage>
</organism>